<name>A0AAV7RJF7_PLEWA</name>
<feature type="compositionally biased region" description="Basic residues" evidence="1">
    <location>
        <begin position="109"/>
        <end position="121"/>
    </location>
</feature>
<gene>
    <name evidence="2" type="ORF">NDU88_005184</name>
</gene>
<evidence type="ECO:0000256" key="1">
    <source>
        <dbReference type="SAM" id="MobiDB-lite"/>
    </source>
</evidence>
<accession>A0AAV7RJF7</accession>
<reference evidence="2" key="1">
    <citation type="journal article" date="2022" name="bioRxiv">
        <title>Sequencing and chromosome-scale assembly of the giantPleurodeles waltlgenome.</title>
        <authorList>
            <person name="Brown T."/>
            <person name="Elewa A."/>
            <person name="Iarovenko S."/>
            <person name="Subramanian E."/>
            <person name="Araus A.J."/>
            <person name="Petzold A."/>
            <person name="Susuki M."/>
            <person name="Suzuki K.-i.T."/>
            <person name="Hayashi T."/>
            <person name="Toyoda A."/>
            <person name="Oliveira C."/>
            <person name="Osipova E."/>
            <person name="Leigh N.D."/>
            <person name="Simon A."/>
            <person name="Yun M.H."/>
        </authorList>
    </citation>
    <scope>NUCLEOTIDE SEQUENCE</scope>
    <source>
        <strain evidence="2">20211129_DDA</strain>
        <tissue evidence="2">Liver</tissue>
    </source>
</reference>
<evidence type="ECO:0000313" key="3">
    <source>
        <dbReference type="Proteomes" id="UP001066276"/>
    </source>
</evidence>
<dbReference type="AlphaFoldDB" id="A0AAV7RJF7"/>
<keyword evidence="3" id="KW-1185">Reference proteome</keyword>
<comment type="caution">
    <text evidence="2">The sequence shown here is derived from an EMBL/GenBank/DDBJ whole genome shotgun (WGS) entry which is preliminary data.</text>
</comment>
<dbReference type="EMBL" id="JANPWB010000009">
    <property type="protein sequence ID" value="KAJ1152409.1"/>
    <property type="molecule type" value="Genomic_DNA"/>
</dbReference>
<proteinExistence type="predicted"/>
<evidence type="ECO:0000313" key="2">
    <source>
        <dbReference type="EMBL" id="KAJ1152409.1"/>
    </source>
</evidence>
<protein>
    <submittedName>
        <fullName evidence="2">Uncharacterized protein</fullName>
    </submittedName>
</protein>
<dbReference type="Proteomes" id="UP001066276">
    <property type="component" value="Chromosome 5"/>
</dbReference>
<organism evidence="2 3">
    <name type="scientific">Pleurodeles waltl</name>
    <name type="common">Iberian ribbed newt</name>
    <dbReference type="NCBI Taxonomy" id="8319"/>
    <lineage>
        <taxon>Eukaryota</taxon>
        <taxon>Metazoa</taxon>
        <taxon>Chordata</taxon>
        <taxon>Craniata</taxon>
        <taxon>Vertebrata</taxon>
        <taxon>Euteleostomi</taxon>
        <taxon>Amphibia</taxon>
        <taxon>Batrachia</taxon>
        <taxon>Caudata</taxon>
        <taxon>Salamandroidea</taxon>
        <taxon>Salamandridae</taxon>
        <taxon>Pleurodelinae</taxon>
        <taxon>Pleurodeles</taxon>
    </lineage>
</organism>
<feature type="region of interest" description="Disordered" evidence="1">
    <location>
        <begin position="1"/>
        <end position="121"/>
    </location>
</feature>
<sequence>MGPVDKAEQQRWGPPEAERGAQRRGNPGREGSCTEPVGASGEDPTPQEARRAQRSGSHTTEGRGGAETAEGRRPSVLEPFWLGGIPTNTTEIGVETTDPPVVGEASWRHPLKRKSRVSGGQ</sequence>